<dbReference type="PROSITE" id="PS00101">
    <property type="entry name" value="HEXAPEP_TRANSFERASES"/>
    <property type="match status" value="1"/>
</dbReference>
<evidence type="ECO:0000259" key="6">
    <source>
        <dbReference type="SMART" id="SM01266"/>
    </source>
</evidence>
<dbReference type="GO" id="GO:0043886">
    <property type="term" value="F:structural constituent of carboxysome shell"/>
    <property type="evidence" value="ECO:0007669"/>
    <property type="project" value="UniProtKB-ARBA"/>
</dbReference>
<keyword evidence="3" id="KW-0677">Repeat</keyword>
<evidence type="ECO:0000256" key="5">
    <source>
        <dbReference type="RuleBase" id="RU367021"/>
    </source>
</evidence>
<reference evidence="8" key="1">
    <citation type="submission" date="2018-04" db="EMBL/GenBank/DDBJ databases">
        <authorList>
            <person name="Cornet L."/>
        </authorList>
    </citation>
    <scope>NUCLEOTIDE SEQUENCE [LARGE SCALE GENOMIC DNA]</scope>
</reference>
<dbReference type="PANTHER" id="PTHR43017">
    <property type="entry name" value="GALACTOSIDE O-ACETYLTRANSFERASE"/>
    <property type="match status" value="1"/>
</dbReference>
<evidence type="ECO:0000313" key="8">
    <source>
        <dbReference type="Proteomes" id="UP000249794"/>
    </source>
</evidence>
<evidence type="ECO:0000313" key="7">
    <source>
        <dbReference type="EMBL" id="PZO49299.1"/>
    </source>
</evidence>
<evidence type="ECO:0000256" key="4">
    <source>
        <dbReference type="ARBA" id="ARBA00023315"/>
    </source>
</evidence>
<dbReference type="FunFam" id="2.160.10.10:FF:000008">
    <property type="entry name" value="Maltose O-acetyltransferase"/>
    <property type="match status" value="1"/>
</dbReference>
<evidence type="ECO:0000256" key="2">
    <source>
        <dbReference type="ARBA" id="ARBA00022679"/>
    </source>
</evidence>
<dbReference type="InterPro" id="IPR024688">
    <property type="entry name" value="Mac_dom"/>
</dbReference>
<sequence>MAKEKTEREKMLAGELYLAADPELKALHMKALDLLYDFNTARPSEIEQRQQTIRNLFGKIGKTFTIEPPFYCDYGCHIFAGENMYINADCTILDCNEVHIGNNVLIATKVQIYTAYHPTDPAIRLTVKELAAPIRIGDNAWIGGGVIICPGVSIGANVTIGAGSIVTKNIPENVVAVGNPCRVIRHV</sequence>
<dbReference type="GO" id="GO:0031470">
    <property type="term" value="C:carboxysome"/>
    <property type="evidence" value="ECO:0007669"/>
    <property type="project" value="UniProtKB-ARBA"/>
</dbReference>
<evidence type="ECO:0000256" key="3">
    <source>
        <dbReference type="ARBA" id="ARBA00022737"/>
    </source>
</evidence>
<dbReference type="AlphaFoldDB" id="A0A2W4X4S2"/>
<keyword evidence="2 5" id="KW-0808">Transferase</keyword>
<organism evidence="7 8">
    <name type="scientific">Phormidesmis priestleyi</name>
    <dbReference type="NCBI Taxonomy" id="268141"/>
    <lineage>
        <taxon>Bacteria</taxon>
        <taxon>Bacillati</taxon>
        <taxon>Cyanobacteriota</taxon>
        <taxon>Cyanophyceae</taxon>
        <taxon>Leptolyngbyales</taxon>
        <taxon>Leptolyngbyaceae</taxon>
        <taxon>Phormidesmis</taxon>
    </lineage>
</organism>
<dbReference type="EC" id="2.3.1.-" evidence="5"/>
<protein>
    <recommendedName>
        <fullName evidence="5">Acetyltransferase</fullName>
        <ecNumber evidence="5">2.3.1.-</ecNumber>
    </recommendedName>
</protein>
<comment type="similarity">
    <text evidence="1 5">Belongs to the transferase hexapeptide repeat family.</text>
</comment>
<dbReference type="Pfam" id="PF12464">
    <property type="entry name" value="Mac"/>
    <property type="match status" value="1"/>
</dbReference>
<dbReference type="CDD" id="cd03357">
    <property type="entry name" value="LbH_MAT_GAT"/>
    <property type="match status" value="1"/>
</dbReference>
<gene>
    <name evidence="7" type="ORF">DCF15_17045</name>
</gene>
<dbReference type="InterPro" id="IPR001451">
    <property type="entry name" value="Hexapep"/>
</dbReference>
<keyword evidence="4 5" id="KW-0012">Acyltransferase</keyword>
<dbReference type="SUPFAM" id="SSF51161">
    <property type="entry name" value="Trimeric LpxA-like enzymes"/>
    <property type="match status" value="1"/>
</dbReference>
<accession>A0A2W4X4S2</accession>
<dbReference type="InterPro" id="IPR011004">
    <property type="entry name" value="Trimer_LpxA-like_sf"/>
</dbReference>
<dbReference type="Gene3D" id="2.160.10.10">
    <property type="entry name" value="Hexapeptide repeat proteins"/>
    <property type="match status" value="1"/>
</dbReference>
<dbReference type="Pfam" id="PF00132">
    <property type="entry name" value="Hexapep"/>
    <property type="match status" value="1"/>
</dbReference>
<dbReference type="InterPro" id="IPR018357">
    <property type="entry name" value="Hexapep_transf_CS"/>
</dbReference>
<dbReference type="EMBL" id="QBMP01000216">
    <property type="protein sequence ID" value="PZO49299.1"/>
    <property type="molecule type" value="Genomic_DNA"/>
</dbReference>
<proteinExistence type="inferred from homology"/>
<dbReference type="PANTHER" id="PTHR43017:SF1">
    <property type="entry name" value="ACETYLTRANSFERASE YJL218W-RELATED"/>
    <property type="match status" value="1"/>
</dbReference>
<feature type="domain" description="Maltose/galactoside acetyltransferase" evidence="6">
    <location>
        <begin position="8"/>
        <end position="62"/>
    </location>
</feature>
<name>A0A2W4X4S2_9CYAN</name>
<dbReference type="SMART" id="SM01266">
    <property type="entry name" value="Mac"/>
    <property type="match status" value="1"/>
</dbReference>
<dbReference type="Proteomes" id="UP000249794">
    <property type="component" value="Unassembled WGS sequence"/>
</dbReference>
<dbReference type="InterPro" id="IPR039369">
    <property type="entry name" value="LacA-like"/>
</dbReference>
<dbReference type="GO" id="GO:0008870">
    <property type="term" value="F:galactoside O-acetyltransferase activity"/>
    <property type="evidence" value="ECO:0007669"/>
    <property type="project" value="TreeGrafter"/>
</dbReference>
<evidence type="ECO:0000256" key="1">
    <source>
        <dbReference type="ARBA" id="ARBA00007274"/>
    </source>
</evidence>
<reference evidence="7 8" key="2">
    <citation type="submission" date="2018-06" db="EMBL/GenBank/DDBJ databases">
        <title>Metagenomic assembly of (sub)arctic Cyanobacteria and their associated microbiome from non-axenic cultures.</title>
        <authorList>
            <person name="Baurain D."/>
        </authorList>
    </citation>
    <scope>NUCLEOTIDE SEQUENCE [LARGE SCALE GENOMIC DNA]</scope>
    <source>
        <strain evidence="7">ULC027bin1</strain>
    </source>
</reference>
<comment type="caution">
    <text evidence="7">The sequence shown here is derived from an EMBL/GenBank/DDBJ whole genome shotgun (WGS) entry which is preliminary data.</text>
</comment>